<dbReference type="OrthoDB" id="10460746at2759"/>
<keyword evidence="1" id="KW-0812">Transmembrane</keyword>
<dbReference type="AlphaFoldDB" id="A0A9W7C712"/>
<feature type="transmembrane region" description="Helical" evidence="1">
    <location>
        <begin position="6"/>
        <end position="23"/>
    </location>
</feature>
<keyword evidence="3" id="KW-1185">Reference proteome</keyword>
<evidence type="ECO:0000313" key="3">
    <source>
        <dbReference type="Proteomes" id="UP001165122"/>
    </source>
</evidence>
<evidence type="ECO:0000313" key="2">
    <source>
        <dbReference type="EMBL" id="GMI03042.1"/>
    </source>
</evidence>
<sequence>MHMLNVFVVFCGLLFIYFLRLEVLKEKEMRDEGGVEGVERCDFYVLGLDKVDRKGFQSNFVYKRRPLKVLSDAALTAENGSCNIDGDTCELPKILPDYLNNFQNFTVDGVIIDDLGEAISRGLVESVTFDWMRKQKGLLNGLSNGSRHKGDVYLKVLKGVFLVDLNDNDGWVNGRCYISEGEAVYLPNWKNKRGGGDYDDEEYGDGDGRNVIKGVLEGSVSWGLVMNADGNVQFPNKESLVRERRKMKMKMNK</sequence>
<protein>
    <submittedName>
        <fullName evidence="2">Uncharacterized protein</fullName>
    </submittedName>
</protein>
<accession>A0A9W7C712</accession>
<reference evidence="3" key="1">
    <citation type="journal article" date="2023" name="Commun. Biol.">
        <title>Genome analysis of Parmales, the sister group of diatoms, reveals the evolutionary specialization of diatoms from phago-mixotrophs to photoautotrophs.</title>
        <authorList>
            <person name="Ban H."/>
            <person name="Sato S."/>
            <person name="Yoshikawa S."/>
            <person name="Yamada K."/>
            <person name="Nakamura Y."/>
            <person name="Ichinomiya M."/>
            <person name="Sato N."/>
            <person name="Blanc-Mathieu R."/>
            <person name="Endo H."/>
            <person name="Kuwata A."/>
            <person name="Ogata H."/>
        </authorList>
    </citation>
    <scope>NUCLEOTIDE SEQUENCE [LARGE SCALE GENOMIC DNA]</scope>
    <source>
        <strain evidence="3">NIES 3700</strain>
    </source>
</reference>
<gene>
    <name evidence="2" type="ORF">TrLO_g8888</name>
</gene>
<keyword evidence="1" id="KW-0472">Membrane</keyword>
<proteinExistence type="predicted"/>
<keyword evidence="1" id="KW-1133">Transmembrane helix</keyword>
<name>A0A9W7C712_9STRA</name>
<dbReference type="Proteomes" id="UP001165122">
    <property type="component" value="Unassembled WGS sequence"/>
</dbReference>
<comment type="caution">
    <text evidence="2">The sequence shown here is derived from an EMBL/GenBank/DDBJ whole genome shotgun (WGS) entry which is preliminary data.</text>
</comment>
<organism evidence="2 3">
    <name type="scientific">Triparma laevis f. longispina</name>
    <dbReference type="NCBI Taxonomy" id="1714387"/>
    <lineage>
        <taxon>Eukaryota</taxon>
        <taxon>Sar</taxon>
        <taxon>Stramenopiles</taxon>
        <taxon>Ochrophyta</taxon>
        <taxon>Bolidophyceae</taxon>
        <taxon>Parmales</taxon>
        <taxon>Triparmaceae</taxon>
        <taxon>Triparma</taxon>
    </lineage>
</organism>
<evidence type="ECO:0000256" key="1">
    <source>
        <dbReference type="SAM" id="Phobius"/>
    </source>
</evidence>
<dbReference type="EMBL" id="BRXW01000052">
    <property type="protein sequence ID" value="GMI03042.1"/>
    <property type="molecule type" value="Genomic_DNA"/>
</dbReference>